<keyword evidence="1 4" id="KW-0489">Methyltransferase</keyword>
<dbReference type="PANTHER" id="PTHR43397">
    <property type="entry name" value="ERGOTHIONEINE BIOSYNTHESIS PROTEIN 1"/>
    <property type="match status" value="1"/>
</dbReference>
<dbReference type="Pfam" id="PF10017">
    <property type="entry name" value="Methyltransf_33"/>
    <property type="match status" value="1"/>
</dbReference>
<dbReference type="Gene3D" id="3.40.50.150">
    <property type="entry name" value="Vaccinia Virus protein VP39"/>
    <property type="match status" value="1"/>
</dbReference>
<evidence type="ECO:0000256" key="1">
    <source>
        <dbReference type="ARBA" id="ARBA00022603"/>
    </source>
</evidence>
<dbReference type="InterPro" id="IPR029063">
    <property type="entry name" value="SAM-dependent_MTases_sf"/>
</dbReference>
<dbReference type="NCBIfam" id="TIGR03438">
    <property type="entry name" value="egtD_ergothio"/>
    <property type="match status" value="1"/>
</dbReference>
<reference evidence="4" key="1">
    <citation type="journal article" date="2012" name="ISME J.">
        <title>Roseobacter clade bacteria are abundant in coastal sediments and encode a novel combination of sulfur oxidation genes.</title>
        <authorList>
            <person name="Lenk S."/>
            <person name="Moraru C."/>
            <person name="Hahnke S."/>
            <person name="Arnds J."/>
            <person name="Richter M."/>
            <person name="Kube M."/>
            <person name="Reinhardt R."/>
            <person name="Brinkhoff T."/>
            <person name="Harder J."/>
            <person name="Amann R."/>
            <person name="Mussmann M."/>
        </authorList>
    </citation>
    <scope>NUCLEOTIDE SEQUENCE</scope>
</reference>
<proteinExistence type="predicted"/>
<feature type="domain" description="Histidine-specific methyltransferase SAM-dependent" evidence="3">
    <location>
        <begin position="22"/>
        <end position="320"/>
    </location>
</feature>
<accession>I1X4X5</accession>
<organism evidence="4">
    <name type="scientific">uncultured bacterium ws172H5</name>
    <dbReference type="NCBI Taxonomy" id="1131829"/>
    <lineage>
        <taxon>Bacteria</taxon>
        <taxon>environmental samples</taxon>
    </lineage>
</organism>
<dbReference type="GO" id="GO:0008168">
    <property type="term" value="F:methyltransferase activity"/>
    <property type="evidence" value="ECO:0007669"/>
    <property type="project" value="UniProtKB-KW"/>
</dbReference>
<dbReference type="InterPro" id="IPR017804">
    <property type="entry name" value="MeTrfase_EgtD-like"/>
</dbReference>
<dbReference type="AlphaFoldDB" id="I1X4X5"/>
<dbReference type="InterPro" id="IPR051128">
    <property type="entry name" value="EgtD_Methyltrsf_superfamily"/>
</dbReference>
<dbReference type="InterPro" id="IPR035094">
    <property type="entry name" value="EgtD"/>
</dbReference>
<dbReference type="GO" id="GO:0032259">
    <property type="term" value="P:methylation"/>
    <property type="evidence" value="ECO:0007669"/>
    <property type="project" value="UniProtKB-KW"/>
</dbReference>
<dbReference type="PANTHER" id="PTHR43397:SF1">
    <property type="entry name" value="ERGOTHIONEINE BIOSYNTHESIS PROTEIN 1"/>
    <property type="match status" value="1"/>
</dbReference>
<dbReference type="SUPFAM" id="SSF53335">
    <property type="entry name" value="S-adenosyl-L-methionine-dependent methyltransferases"/>
    <property type="match status" value="1"/>
</dbReference>
<evidence type="ECO:0000259" key="3">
    <source>
        <dbReference type="Pfam" id="PF10017"/>
    </source>
</evidence>
<evidence type="ECO:0000313" key="4">
    <source>
        <dbReference type="EMBL" id="AFI78550.1"/>
    </source>
</evidence>
<dbReference type="EMBL" id="JQ256784">
    <property type="protein sequence ID" value="AFI78550.1"/>
    <property type="molecule type" value="Genomic_DNA"/>
</dbReference>
<keyword evidence="2 4" id="KW-0808">Transferase</keyword>
<evidence type="ECO:0000256" key="2">
    <source>
        <dbReference type="ARBA" id="ARBA00022679"/>
    </source>
</evidence>
<protein>
    <submittedName>
        <fullName evidence="4">Methyltransferase</fullName>
    </submittedName>
</protein>
<dbReference type="InterPro" id="IPR019257">
    <property type="entry name" value="MeTrfase_dom"/>
</dbReference>
<name>I1X4X5_9BACT</name>
<sequence length="322" mass="36047">MNAQTIGDIQFYDEHPKPVDFYAEVIQGLQRKPKLIPPKFFYDEAGSKLFDAICEVPEYYPTRTEMALLYEHADQIAALIGKECLLIEPGSGSSQKVRLLLDALQPAAYMPMDISRAHLLNAAQQLSEDYPWLEVHATCVDFTTEMKLRFCPPSVHKVAFFPGSSIGNFEPADAIGFLRNMANMVGSGGGLLIGVDLKKDHNILNAAYNDAQGVTAEFNLNLLTRINHELGGRFNINAFKHKAFYNPRMGRIEMHLASHENQIIVVGDEAVNFKEAETIHTESSYKYTVEEFSGLAQAAGFELVTVWTDADDLFSLHYYQVT</sequence>
<dbReference type="PIRSF" id="PIRSF018005">
    <property type="entry name" value="UCP018005"/>
    <property type="match status" value="1"/>
</dbReference>
<gene>
    <name evidence="4" type="ORF">ws172H5_0044</name>
</gene>